<dbReference type="Gene3D" id="2.160.20.20">
    <property type="match status" value="1"/>
</dbReference>
<name>A0A1J8PLD9_9COXI</name>
<dbReference type="PROSITE" id="PS51208">
    <property type="entry name" value="AUTOTRANSPORTER"/>
    <property type="match status" value="1"/>
</dbReference>
<protein>
    <recommendedName>
        <fullName evidence="2">Autotransporter domain-containing protein</fullName>
    </recommendedName>
</protein>
<reference evidence="3 4" key="1">
    <citation type="submission" date="2016-03" db="EMBL/GenBank/DDBJ databases">
        <title>Comparative genomics of Rickettsiella.</title>
        <authorList>
            <person name="Chandler C."/>
            <person name="Wang Y."/>
        </authorList>
    </citation>
    <scope>NUCLEOTIDE SEQUENCE [LARGE SCALE GENOMIC DNA]</scope>
    <source>
        <strain evidence="3 4">RCFS May 2013</strain>
    </source>
</reference>
<gene>
    <name evidence="3" type="ORF">A1D18_00810</name>
</gene>
<dbReference type="InterPro" id="IPR036709">
    <property type="entry name" value="Autotransporte_beta_dom_sf"/>
</dbReference>
<dbReference type="Gene3D" id="2.40.128.130">
    <property type="entry name" value="Autotransporter beta-domain"/>
    <property type="match status" value="1"/>
</dbReference>
<dbReference type="InterPro" id="IPR006315">
    <property type="entry name" value="OM_autotransptr_brl_dom"/>
</dbReference>
<dbReference type="Pfam" id="PF18883">
    <property type="entry name" value="AC_1"/>
    <property type="match status" value="1"/>
</dbReference>
<dbReference type="STRING" id="1225476.A1D18_00810"/>
<keyword evidence="1" id="KW-0732">Signal</keyword>
<dbReference type="SMART" id="SM00869">
    <property type="entry name" value="Autotransporter"/>
    <property type="match status" value="1"/>
</dbReference>
<dbReference type="InterPro" id="IPR051551">
    <property type="entry name" value="Autotransporter_adhesion"/>
</dbReference>
<proteinExistence type="predicted"/>
<dbReference type="OrthoDB" id="6053567at2"/>
<dbReference type="InterPro" id="IPR012332">
    <property type="entry name" value="Autotransporter_pectin_lyase_C"/>
</dbReference>
<dbReference type="InterPro" id="IPR011050">
    <property type="entry name" value="Pectin_lyase_fold/virulence"/>
</dbReference>
<dbReference type="PANTHER" id="PTHR35037:SF3">
    <property type="entry name" value="C-TERMINAL REGION OF AIDA-LIKE PROTEIN"/>
    <property type="match status" value="1"/>
</dbReference>
<dbReference type="AlphaFoldDB" id="A0A1J8PLD9"/>
<dbReference type="Proteomes" id="UP000183924">
    <property type="component" value="Unassembled WGS sequence"/>
</dbReference>
<evidence type="ECO:0000313" key="4">
    <source>
        <dbReference type="Proteomes" id="UP000183924"/>
    </source>
</evidence>
<dbReference type="EMBL" id="LUKY01000028">
    <property type="protein sequence ID" value="OIZ95949.1"/>
    <property type="molecule type" value="Genomic_DNA"/>
</dbReference>
<dbReference type="RefSeq" id="WP_071661928.1">
    <property type="nucleotide sequence ID" value="NZ_LUKY01000028.1"/>
</dbReference>
<dbReference type="InterPro" id="IPR005546">
    <property type="entry name" value="Autotransporte_beta"/>
</dbReference>
<dbReference type="PANTHER" id="PTHR35037">
    <property type="entry name" value="C-TERMINAL REGION OF AIDA-LIKE PROTEIN"/>
    <property type="match status" value="1"/>
</dbReference>
<dbReference type="Pfam" id="PF03797">
    <property type="entry name" value="Autotransporter"/>
    <property type="match status" value="1"/>
</dbReference>
<sequence length="932" mass="98736">MKRIQLLYISALSLFITISQPCYSACTQTANRLNATTGSVCTANNAIYTQNTVGQPVFNSTTNSVINANSSVTLINTLAGTNGIGARAQNGGIINFNGFVTIETGQNTGNTEGSTAARVSSNGVININAGANITTHGSNSIFTGTQQNNGLSADGGVGNGLLETRGALQLDINGYDSEGITATGANTNRIIIHNDANIIMRGLNSRGMHVNDGGTIISEGKISIRHEGSTLFLGTPSIGVYATSSGTGAGSIVLNDLDVVTVNDDIPGVVANGSTGNGSPSITINGTANIQILGDDSLGVGANESGIVTINNANIISSGTNGVGIGTRDNDGIINIASGQINAKLHAIQMFDGNNQQINLSNINLIAEDDVILIDGSTSANLQITNGMASAVTGQQLLNVNNTSDFTGIFSQSVLNGDVFVEGGSTSTLSLLSNTLLTGSMDGGSALIDPTSRWLMTADSTILNMENNGIIDFGNYSGTYKQLQINSNYTTNNGIINLNTSLGADNSSTDIVVVQGNTTGTGFVKVTNTDGIGAPTNEGIKIIDVNGASNATFQLIGDYVFEGDPAVVSGAYAYRLYKNGISTPTDGDWYLRSSLNDSLTPLYQPGVPIYEAYAGVLQLFNLMDTLQQRVGNRSWWGSNKFSSLKASNLIEGDGFWSKIDGMQGSFEPKSSIAPFDYRANLLKYTLGIDKRLFADSTGSLVGGLAGHYGKVFSDINSYFGKGKINANGYGPTATLTWYSNNGFYVDGQAHAIWYDSDLFSNTSNQTLKNNNDAQSYATSLEIGKRILFNTNWSFTPQTQFGYYQVDFNHFKDVFGADVSLNNAKSLIGRLGLSVDYQNRELNSLGIVDRSHLYGIANLYYDFLNQYAITVSETPFSSQNYPLWGGLGIGGSKNWNNDCFSVFGEASVNTSLSHVNNNNYIILGRLGVRIKWD</sequence>
<comment type="caution">
    <text evidence="3">The sequence shown here is derived from an EMBL/GenBank/DDBJ whole genome shotgun (WGS) entry which is preliminary data.</text>
</comment>
<dbReference type="GO" id="GO:0019867">
    <property type="term" value="C:outer membrane"/>
    <property type="evidence" value="ECO:0007669"/>
    <property type="project" value="InterPro"/>
</dbReference>
<feature type="chain" id="PRO_5009649430" description="Autotransporter domain-containing protein" evidence="1">
    <location>
        <begin position="25"/>
        <end position="932"/>
    </location>
</feature>
<evidence type="ECO:0000259" key="2">
    <source>
        <dbReference type="PROSITE" id="PS51208"/>
    </source>
</evidence>
<dbReference type="InterPro" id="IPR043990">
    <property type="entry name" value="AC_1"/>
</dbReference>
<keyword evidence="4" id="KW-1185">Reference proteome</keyword>
<organism evidence="3 4">
    <name type="scientific">Candidatus Rickettsiella isopodorum</name>
    <dbReference type="NCBI Taxonomy" id="1225476"/>
    <lineage>
        <taxon>Bacteria</taxon>
        <taxon>Pseudomonadati</taxon>
        <taxon>Pseudomonadota</taxon>
        <taxon>Gammaproteobacteria</taxon>
        <taxon>Legionellales</taxon>
        <taxon>Coxiellaceae</taxon>
        <taxon>Rickettsiella</taxon>
    </lineage>
</organism>
<evidence type="ECO:0000256" key="1">
    <source>
        <dbReference type="SAM" id="SignalP"/>
    </source>
</evidence>
<dbReference type="CDD" id="cd01344">
    <property type="entry name" value="PL2_Passenger_AT"/>
    <property type="match status" value="1"/>
</dbReference>
<dbReference type="SUPFAM" id="SSF103515">
    <property type="entry name" value="Autotransporter"/>
    <property type="match status" value="1"/>
</dbReference>
<accession>A0A1J8PLD9</accession>
<evidence type="ECO:0000313" key="3">
    <source>
        <dbReference type="EMBL" id="OIZ95949.1"/>
    </source>
</evidence>
<dbReference type="SUPFAM" id="SSF51126">
    <property type="entry name" value="Pectin lyase-like"/>
    <property type="match status" value="1"/>
</dbReference>
<feature type="signal peptide" evidence="1">
    <location>
        <begin position="1"/>
        <end position="24"/>
    </location>
</feature>
<dbReference type="NCBIfam" id="TIGR01414">
    <property type="entry name" value="autotrans_barl"/>
    <property type="match status" value="1"/>
</dbReference>
<feature type="domain" description="Autotransporter" evidence="2">
    <location>
        <begin position="648"/>
        <end position="931"/>
    </location>
</feature>